<dbReference type="Gene3D" id="3.30.300.70">
    <property type="entry name" value="RimP-like superfamily, N-terminal"/>
    <property type="match status" value="1"/>
</dbReference>
<dbReference type="HAMAP" id="MF_01077">
    <property type="entry name" value="RimP"/>
    <property type="match status" value="1"/>
</dbReference>
<evidence type="ECO:0000313" key="7">
    <source>
        <dbReference type="Proteomes" id="UP000189981"/>
    </source>
</evidence>
<evidence type="ECO:0000256" key="3">
    <source>
        <dbReference type="HAMAP-Rule" id="MF_01077"/>
    </source>
</evidence>
<dbReference type="Pfam" id="PF02576">
    <property type="entry name" value="RimP_N"/>
    <property type="match status" value="1"/>
</dbReference>
<dbReference type="InterPro" id="IPR036847">
    <property type="entry name" value="RimP_C_sf"/>
</dbReference>
<dbReference type="InterPro" id="IPR028989">
    <property type="entry name" value="RimP_N"/>
</dbReference>
<dbReference type="PANTHER" id="PTHR33867">
    <property type="entry name" value="RIBOSOME MATURATION FACTOR RIMP"/>
    <property type="match status" value="1"/>
</dbReference>
<accession>A0A1T5DFK3</accession>
<dbReference type="SUPFAM" id="SSF75420">
    <property type="entry name" value="YhbC-like, N-terminal domain"/>
    <property type="match status" value="1"/>
</dbReference>
<protein>
    <recommendedName>
        <fullName evidence="3">Ribosome maturation factor RimP</fullName>
    </recommendedName>
</protein>
<keyword evidence="1 3" id="KW-0963">Cytoplasm</keyword>
<comment type="function">
    <text evidence="3">Required for maturation of 30S ribosomal subunits.</text>
</comment>
<dbReference type="PANTHER" id="PTHR33867:SF1">
    <property type="entry name" value="RIBOSOME MATURATION FACTOR RIMP"/>
    <property type="match status" value="1"/>
</dbReference>
<feature type="domain" description="Ribosome maturation factor RimP C-terminal" evidence="5">
    <location>
        <begin position="83"/>
        <end position="153"/>
    </location>
</feature>
<dbReference type="AlphaFoldDB" id="A0A1T5DFK3"/>
<proteinExistence type="inferred from homology"/>
<sequence length="154" mass="16966">MNIEKRVIELVEEKIADRPDLFLVDVQMSGGGVLSILVDGDKGVAITDCVAISRHVGFHLEEENTIEQAYNLEVSSPGLDTPLKSLRQYQKNINRSLSVKLSDGTKREGKLISADDSGITIEENIKEKGKKAVLVQNAIPFNDITETKVLVSFK</sequence>
<evidence type="ECO:0000313" key="6">
    <source>
        <dbReference type="EMBL" id="SKB70270.1"/>
    </source>
</evidence>
<evidence type="ECO:0000259" key="5">
    <source>
        <dbReference type="Pfam" id="PF17384"/>
    </source>
</evidence>
<dbReference type="STRING" id="572036.SAMN05661099_2310"/>
<dbReference type="SUPFAM" id="SSF74942">
    <property type="entry name" value="YhbC-like, C-terminal domain"/>
    <property type="match status" value="1"/>
</dbReference>
<dbReference type="RefSeq" id="WP_079702825.1">
    <property type="nucleotide sequence ID" value="NZ_FUYR01000002.1"/>
</dbReference>
<dbReference type="EMBL" id="FUYR01000002">
    <property type="protein sequence ID" value="SKB70270.1"/>
    <property type="molecule type" value="Genomic_DNA"/>
</dbReference>
<keyword evidence="7" id="KW-1185">Reference proteome</keyword>
<dbReference type="NCBIfam" id="NF002531">
    <property type="entry name" value="PRK02001.1"/>
    <property type="match status" value="1"/>
</dbReference>
<dbReference type="Proteomes" id="UP000189981">
    <property type="component" value="Unassembled WGS sequence"/>
</dbReference>
<dbReference type="GO" id="GO:0000028">
    <property type="term" value="P:ribosomal small subunit assembly"/>
    <property type="evidence" value="ECO:0007669"/>
    <property type="project" value="TreeGrafter"/>
</dbReference>
<dbReference type="OrthoDB" id="9789702at2"/>
<evidence type="ECO:0000256" key="1">
    <source>
        <dbReference type="ARBA" id="ARBA00022490"/>
    </source>
</evidence>
<gene>
    <name evidence="3" type="primary">rimP</name>
    <name evidence="6" type="ORF">SAMN05661099_2310</name>
</gene>
<dbReference type="Pfam" id="PF17384">
    <property type="entry name" value="DUF150_C"/>
    <property type="match status" value="1"/>
</dbReference>
<dbReference type="CDD" id="cd01734">
    <property type="entry name" value="YlxS_C"/>
    <property type="match status" value="1"/>
</dbReference>
<dbReference type="GO" id="GO:0005829">
    <property type="term" value="C:cytosol"/>
    <property type="evidence" value="ECO:0007669"/>
    <property type="project" value="TreeGrafter"/>
</dbReference>
<dbReference type="InterPro" id="IPR035956">
    <property type="entry name" value="RimP_N_sf"/>
</dbReference>
<keyword evidence="2 3" id="KW-0690">Ribosome biogenesis</keyword>
<comment type="subcellular location">
    <subcellularLocation>
        <location evidence="3">Cytoplasm</location>
    </subcellularLocation>
</comment>
<evidence type="ECO:0000259" key="4">
    <source>
        <dbReference type="Pfam" id="PF02576"/>
    </source>
</evidence>
<reference evidence="7" key="1">
    <citation type="submission" date="2017-02" db="EMBL/GenBank/DDBJ databases">
        <authorList>
            <person name="Varghese N."/>
            <person name="Submissions S."/>
        </authorList>
    </citation>
    <scope>NUCLEOTIDE SEQUENCE [LARGE SCALE GENOMIC DNA]</scope>
    <source>
        <strain evidence="7">DSM 22385</strain>
    </source>
</reference>
<comment type="similarity">
    <text evidence="3">Belongs to the RimP family.</text>
</comment>
<feature type="domain" description="Ribosome maturation factor RimP N-terminal" evidence="4">
    <location>
        <begin position="18"/>
        <end position="80"/>
    </location>
</feature>
<dbReference type="GO" id="GO:0006412">
    <property type="term" value="P:translation"/>
    <property type="evidence" value="ECO:0007669"/>
    <property type="project" value="TreeGrafter"/>
</dbReference>
<dbReference type="InterPro" id="IPR003728">
    <property type="entry name" value="Ribosome_maturation_RimP"/>
</dbReference>
<dbReference type="InterPro" id="IPR028998">
    <property type="entry name" value="RimP_C"/>
</dbReference>
<organism evidence="6 7">
    <name type="scientific">Daejeonella lutea</name>
    <dbReference type="NCBI Taxonomy" id="572036"/>
    <lineage>
        <taxon>Bacteria</taxon>
        <taxon>Pseudomonadati</taxon>
        <taxon>Bacteroidota</taxon>
        <taxon>Sphingobacteriia</taxon>
        <taxon>Sphingobacteriales</taxon>
        <taxon>Sphingobacteriaceae</taxon>
        <taxon>Daejeonella</taxon>
    </lineage>
</organism>
<evidence type="ECO:0000256" key="2">
    <source>
        <dbReference type="ARBA" id="ARBA00022517"/>
    </source>
</evidence>
<name>A0A1T5DFK3_9SPHI</name>